<keyword evidence="3" id="KW-0597">Phosphoprotein</keyword>
<feature type="compositionally biased region" description="Basic and acidic residues" evidence="10">
    <location>
        <begin position="63"/>
        <end position="94"/>
    </location>
</feature>
<evidence type="ECO:0000313" key="12">
    <source>
        <dbReference type="EMBL" id="CAD5113123.1"/>
    </source>
</evidence>
<keyword evidence="4 11" id="KW-0812">Transmembrane</keyword>
<comment type="caution">
    <text evidence="12">The sequence shown here is derived from an EMBL/GenBank/DDBJ whole genome shotgun (WGS) entry which is preliminary data.</text>
</comment>
<keyword evidence="6" id="KW-0238">DNA-binding</keyword>
<dbReference type="GO" id="GO:0006695">
    <property type="term" value="P:cholesterol biosynthetic process"/>
    <property type="evidence" value="ECO:0007669"/>
    <property type="project" value="TreeGrafter"/>
</dbReference>
<keyword evidence="13" id="KW-1185">Reference proteome</keyword>
<feature type="transmembrane region" description="Helical" evidence="11">
    <location>
        <begin position="257"/>
        <end position="279"/>
    </location>
</feature>
<organism evidence="12 13">
    <name type="scientific">Dimorphilus gyrociliatus</name>
    <dbReference type="NCBI Taxonomy" id="2664684"/>
    <lineage>
        <taxon>Eukaryota</taxon>
        <taxon>Metazoa</taxon>
        <taxon>Spiralia</taxon>
        <taxon>Lophotrochozoa</taxon>
        <taxon>Annelida</taxon>
        <taxon>Polychaeta</taxon>
        <taxon>Polychaeta incertae sedis</taxon>
        <taxon>Dinophilidae</taxon>
        <taxon>Dimorphilus</taxon>
    </lineage>
</organism>
<feature type="compositionally biased region" description="Basic residues" evidence="10">
    <location>
        <begin position="13"/>
        <end position="38"/>
    </location>
</feature>
<feature type="transmembrane region" description="Helical" evidence="11">
    <location>
        <begin position="192"/>
        <end position="209"/>
    </location>
</feature>
<dbReference type="Gene3D" id="1.20.120.1630">
    <property type="match status" value="1"/>
</dbReference>
<keyword evidence="5 11" id="KW-1133">Transmembrane helix</keyword>
<dbReference type="Proteomes" id="UP000549394">
    <property type="component" value="Unassembled WGS sequence"/>
</dbReference>
<feature type="compositionally biased region" description="Polar residues" evidence="10">
    <location>
        <begin position="1"/>
        <end position="10"/>
    </location>
</feature>
<evidence type="ECO:0000256" key="9">
    <source>
        <dbReference type="ARBA" id="ARBA00023242"/>
    </source>
</evidence>
<feature type="compositionally biased region" description="Basic and acidic residues" evidence="10">
    <location>
        <begin position="39"/>
        <end position="53"/>
    </location>
</feature>
<dbReference type="EMBL" id="CAJFCJ010000003">
    <property type="protein sequence ID" value="CAD5113123.1"/>
    <property type="molecule type" value="Genomic_DNA"/>
</dbReference>
<evidence type="ECO:0000256" key="5">
    <source>
        <dbReference type="ARBA" id="ARBA00022989"/>
    </source>
</evidence>
<feature type="transmembrane region" description="Helical" evidence="11">
    <location>
        <begin position="407"/>
        <end position="423"/>
    </location>
</feature>
<dbReference type="GO" id="GO:0005789">
    <property type="term" value="C:endoplasmic reticulum membrane"/>
    <property type="evidence" value="ECO:0007669"/>
    <property type="project" value="TreeGrafter"/>
</dbReference>
<dbReference type="GO" id="GO:0003677">
    <property type="term" value="F:DNA binding"/>
    <property type="evidence" value="ECO:0007669"/>
    <property type="project" value="UniProtKB-KW"/>
</dbReference>
<protein>
    <submittedName>
        <fullName evidence="12">DgyrCDS2313</fullName>
    </submittedName>
</protein>
<dbReference type="InterPro" id="IPR001171">
    <property type="entry name" value="ERG24_DHCR-like"/>
</dbReference>
<feature type="transmembrane region" description="Helical" evidence="11">
    <location>
        <begin position="373"/>
        <end position="395"/>
    </location>
</feature>
<gene>
    <name evidence="12" type="ORF">DGYR_LOCUS2163</name>
</gene>
<reference evidence="12 13" key="1">
    <citation type="submission" date="2020-08" db="EMBL/GenBank/DDBJ databases">
        <authorList>
            <person name="Hejnol A."/>
        </authorList>
    </citation>
    <scope>NUCLEOTIDE SEQUENCE [LARGE SCALE GENOMIC DNA]</scope>
</reference>
<evidence type="ECO:0000256" key="10">
    <source>
        <dbReference type="SAM" id="MobiDB-lite"/>
    </source>
</evidence>
<evidence type="ECO:0000256" key="1">
    <source>
        <dbReference type="ARBA" id="ARBA00004473"/>
    </source>
</evidence>
<dbReference type="Pfam" id="PF01222">
    <property type="entry name" value="ERG4_ERG24"/>
    <property type="match status" value="1"/>
</dbReference>
<evidence type="ECO:0000256" key="2">
    <source>
        <dbReference type="ARBA" id="ARBA00005402"/>
    </source>
</evidence>
<comment type="subcellular location">
    <subcellularLocation>
        <location evidence="1">Nucleus inner membrane</location>
        <topology evidence="1">Multi-pass membrane protein</topology>
    </subcellularLocation>
</comment>
<feature type="transmembrane region" description="Helical" evidence="11">
    <location>
        <begin position="229"/>
        <end position="245"/>
    </location>
</feature>
<evidence type="ECO:0000256" key="8">
    <source>
        <dbReference type="ARBA" id="ARBA00023170"/>
    </source>
</evidence>
<feature type="region of interest" description="Disordered" evidence="10">
    <location>
        <begin position="1"/>
        <end position="106"/>
    </location>
</feature>
<sequence length="536" mass="62699">MPPKKSASTVSPKKTRSKARSTSRSRSRGRSPGRSKKSTKTETKVEEKDETTKQVKSRKRASSSRERKSVERTRTSARLDKIRNDEKNEVKEEVSSTTTEASLRKRKSEKVPVEEKVFTRGIKSQKDASDSIDRSFSKNWLSVILAIFEPFILIFTVIFVYAGCEKKYFWKDQKFNFPHFNLRWKYDFRIPFYYSIFILYNVMLYYMPIGQKYEVKIANEIRQHRLNGLWQQIFNILIILAVFGLKQPITFLITREYLFALMITGLSFSFIIGFITYLATIKLPGENIILDIIKGKLISPRCLGLDWKIFCFFRVGLNFWITLTLLYSLDNYQTSKINKGLISITVMQILYCLTYNLEEKTIFHSSDVQKTPFGLFMSIASFFYVPFAHSVQAYYVWKHKVIVRDEYLIAASLIFAFGIYILFSSNKQKQKFRDDPFHPDVAHLDSILSPTGRRILVSGWWGFVRRPNYLGDIMTAIAFSIPCGCNSPFPWIYAIMTTLILTLRIKEDEKGCKERHKKAWDSYTERVPYRLIPYVF</sequence>
<keyword evidence="9" id="KW-0539">Nucleus</keyword>
<proteinExistence type="inferred from homology"/>
<evidence type="ECO:0000256" key="4">
    <source>
        <dbReference type="ARBA" id="ARBA00022692"/>
    </source>
</evidence>
<evidence type="ECO:0000313" key="13">
    <source>
        <dbReference type="Proteomes" id="UP000549394"/>
    </source>
</evidence>
<dbReference type="PANTHER" id="PTHR21257:SF55">
    <property type="entry name" value="DELTA(14)-STEROL REDUCTASE LBR"/>
    <property type="match status" value="1"/>
</dbReference>
<evidence type="ECO:0000256" key="3">
    <source>
        <dbReference type="ARBA" id="ARBA00022553"/>
    </source>
</evidence>
<evidence type="ECO:0000256" key="7">
    <source>
        <dbReference type="ARBA" id="ARBA00023136"/>
    </source>
</evidence>
<evidence type="ECO:0000256" key="6">
    <source>
        <dbReference type="ARBA" id="ARBA00023125"/>
    </source>
</evidence>
<keyword evidence="7 11" id="KW-0472">Membrane</keyword>
<dbReference type="GO" id="GO:0005637">
    <property type="term" value="C:nuclear inner membrane"/>
    <property type="evidence" value="ECO:0007669"/>
    <property type="project" value="UniProtKB-SubCell"/>
</dbReference>
<dbReference type="GO" id="GO:0050613">
    <property type="term" value="F:Delta14-sterol reductase activity"/>
    <property type="evidence" value="ECO:0007669"/>
    <property type="project" value="TreeGrafter"/>
</dbReference>
<dbReference type="OrthoDB" id="5326588at2759"/>
<feature type="transmembrane region" description="Helical" evidence="11">
    <location>
        <begin position="307"/>
        <end position="329"/>
    </location>
</feature>
<evidence type="ECO:0000256" key="11">
    <source>
        <dbReference type="SAM" id="Phobius"/>
    </source>
</evidence>
<dbReference type="AlphaFoldDB" id="A0A7I8VF13"/>
<comment type="similarity">
    <text evidence="2">Belongs to the ERG4/ERG24 family.</text>
</comment>
<keyword evidence="8" id="KW-0675">Receptor</keyword>
<name>A0A7I8VF13_9ANNE</name>
<accession>A0A7I8VF13</accession>
<feature type="transmembrane region" description="Helical" evidence="11">
    <location>
        <begin position="140"/>
        <end position="164"/>
    </location>
</feature>
<dbReference type="PANTHER" id="PTHR21257">
    <property type="entry name" value="DELTA(14)-STEROL REDUCTASE"/>
    <property type="match status" value="1"/>
</dbReference>